<dbReference type="Pfam" id="PF04357">
    <property type="entry name" value="TamB"/>
    <property type="match status" value="1"/>
</dbReference>
<feature type="domain" description="Translocation and assembly module TamB C-terminal" evidence="5">
    <location>
        <begin position="1047"/>
        <end position="1394"/>
    </location>
</feature>
<dbReference type="GO" id="GO:0097347">
    <property type="term" value="C:TAM protein secretion complex"/>
    <property type="evidence" value="ECO:0007669"/>
    <property type="project" value="TreeGrafter"/>
</dbReference>
<dbReference type="RefSeq" id="WP_038499075.1">
    <property type="nucleotide sequence ID" value="NZ_CP009238.1"/>
</dbReference>
<dbReference type="KEGG" id="bpsi:IX83_03235"/>
<keyword evidence="7" id="KW-1185">Reference proteome</keyword>
<evidence type="ECO:0000313" key="7">
    <source>
        <dbReference type="Proteomes" id="UP000028945"/>
    </source>
</evidence>
<evidence type="ECO:0000256" key="2">
    <source>
        <dbReference type="ARBA" id="ARBA00022692"/>
    </source>
</evidence>
<dbReference type="EMBL" id="CP009238">
    <property type="protein sequence ID" value="AIL32449.1"/>
    <property type="molecule type" value="Genomic_DNA"/>
</dbReference>
<dbReference type="PANTHER" id="PTHR36985:SF1">
    <property type="entry name" value="TRANSLOCATION AND ASSEMBLY MODULE SUBUNIT TAMB"/>
    <property type="match status" value="1"/>
</dbReference>
<dbReference type="Proteomes" id="UP000028945">
    <property type="component" value="Chromosome"/>
</dbReference>
<protein>
    <recommendedName>
        <fullName evidence="5">Translocation and assembly module TamB C-terminal domain-containing protein</fullName>
    </recommendedName>
</protein>
<dbReference type="GO" id="GO:0005886">
    <property type="term" value="C:plasma membrane"/>
    <property type="evidence" value="ECO:0007669"/>
    <property type="project" value="InterPro"/>
</dbReference>
<keyword evidence="3" id="KW-1133">Transmembrane helix</keyword>
<evidence type="ECO:0000259" key="5">
    <source>
        <dbReference type="Pfam" id="PF04357"/>
    </source>
</evidence>
<organism evidence="6 7">
    <name type="scientific">Basilea psittacipulmonis DSM 24701</name>
    <dbReference type="NCBI Taxonomy" id="1072685"/>
    <lineage>
        <taxon>Bacteria</taxon>
        <taxon>Pseudomonadati</taxon>
        <taxon>Pseudomonadota</taxon>
        <taxon>Betaproteobacteria</taxon>
        <taxon>Burkholderiales</taxon>
        <taxon>Alcaligenaceae</taxon>
        <taxon>Basilea</taxon>
    </lineage>
</organism>
<evidence type="ECO:0000256" key="1">
    <source>
        <dbReference type="ARBA" id="ARBA00004167"/>
    </source>
</evidence>
<evidence type="ECO:0000313" key="6">
    <source>
        <dbReference type="EMBL" id="AIL32449.1"/>
    </source>
</evidence>
<proteinExistence type="predicted"/>
<dbReference type="GO" id="GO:0009306">
    <property type="term" value="P:protein secretion"/>
    <property type="evidence" value="ECO:0007669"/>
    <property type="project" value="InterPro"/>
</dbReference>
<gene>
    <name evidence="6" type="ORF">IX83_03235</name>
</gene>
<evidence type="ECO:0000256" key="3">
    <source>
        <dbReference type="ARBA" id="ARBA00022989"/>
    </source>
</evidence>
<accession>A0A077DCW6</accession>
<keyword evidence="2" id="KW-0812">Transmembrane</keyword>
<dbReference type="eggNOG" id="COG2911">
    <property type="taxonomic scope" value="Bacteria"/>
</dbReference>
<name>A0A077DCW6_9BURK</name>
<keyword evidence="4" id="KW-0472">Membrane</keyword>
<comment type="subcellular location">
    <subcellularLocation>
        <location evidence="1">Membrane</location>
        <topology evidence="1">Single-pass membrane protein</topology>
    </subcellularLocation>
</comment>
<dbReference type="STRING" id="1072685.IX83_03235"/>
<dbReference type="OrthoDB" id="5288149at2"/>
<dbReference type="HOGENOM" id="CLU_002338_3_1_4"/>
<dbReference type="InterPro" id="IPR007452">
    <property type="entry name" value="TamB_C"/>
</dbReference>
<sequence length="1395" mass="153913">MKWFKRISLSLLGIILLLIIALFIVVHTSIGTRYALNFALKQAGGSAQKIDGTLFSGLTIEKLNLKQDSLALSNDRIYLAVSFWPLWLGTVHVNDLELGHTHMVLTPAQTASASEPSTKQAGWLPTLPVNVFVDKLSLDSLEIKSEQKQLIQVGNVALEQFEWSKKQIKGQLPSLYLKQDNLALGVAADFSAQVNPLYKGLLNAVDLNAKILNDSQIKGEPLSGQMHVKAEGLSSLSQFKIHQSLVLLNMGNGHLTLTGDMMNANSKLVMTANFPHLEKLFSDDPLSFQMTAEFDGNIAKHNTLIRSAFKRPNKATALMSLQANGNWKQDNSGRQYYRGTLSELDFNFKNIALKQVDALPIEFSVSPQGKVHFVGNKTQLNVQIASYQVPIFLNSFGMDGDKWNVKGYIQKLPISPEIIAYIHESIQLLNPSNQSLKAPHIVLDGNWDVVFDKKLNAKVNLNRIDGKGSWPFQYGNLAMDFDRFSLSVLGDTLYNINAQASGEKSSFDAQAELDLEKIQPLHFAKANLLLADNSFLKLNAISIDRTQQESKQLKLPYEHSIDVTLQTKDLKLESLSMGMLPSSLLNMDWQAKVGFDHVLHLRYLTLDGQINKGSKWNKQAAQGEAAFGLMFDGDYQSEPISQLKQLSLLGSHLDLKIGDAHLQVNADEENEKGRDLTVDVSVPNLSQLWPNGKGYAYLTMQADGDMMDHRLDIHARTDLMNKNVQFDLNSHNQITDNNEFHVLIEKLSSNFSSFGMSQEKGMLSLAFEPIRWNVNLDGLNIKLTPTQNVSFARLNASGQETAWQTQGEVPEVRLNDELLRKIIQEFDPKRLENRSGSLKINDGKKRSLINLLVSLDWNLAFDGALAGDMHLKRLSGDFLAFGGKENLKGLDLHLNSTKTSAKTSDLTASFELLMNNMGNFNAVAKVPLKGYEPQIFPGVTGAIQGHIPNIAWLTPFTNNLLELGGQATFSLAGASTASGSWLTNGYLQGKDLKVIQIENGVRLVDGEFKAFLHNNLLNIERLYFPGKIRVMPNEWRTKQWVQNTPEAQKGYLSVTGNWNILEQRGNVQTELNHYPLVQRSDRFVMVSSKSDIQVAMPNIKINGNALVDAGWASIDLLGEVPTIDGDIVVTDGSETIKKSTATNIDMNFSLNMGDRFFVTGLGLNTAVIGNLDLTMQDNLLKGVGIFATKEGSFNIYGQNLSIDRGRITFQGDIKNPLLDIVALRTETEVKAGVSITGTASKPKISLVSVPEVSEVEKLSWLIMGRGPDSNGSDLAMLLSVGTSFFTGDGTSEPFYRKLGLDDLNLGSGGVGQTSSILPVQTVASGAYNASGESEANRYISATKNLSNRFKIGIEQALDTTGTVVLGSYNLLKYLTFDVQFGTINGFGFTYKRQFN</sequence>
<reference evidence="6 7" key="1">
    <citation type="journal article" date="2014" name="BMC Genomics">
        <title>A genomic perspective on a new bacterial genus and species from the Alcaligenaceae family, Basilea psittacipulmonis.</title>
        <authorList>
            <person name="Whiteson K.L."/>
            <person name="Hernandez D."/>
            <person name="Lazarevic V."/>
            <person name="Gaia N."/>
            <person name="Farinelli L."/>
            <person name="Francois P."/>
            <person name="Pilo P."/>
            <person name="Frey J."/>
            <person name="Schrenzel J."/>
        </authorList>
    </citation>
    <scope>NUCLEOTIDE SEQUENCE [LARGE SCALE GENOMIC DNA]</scope>
    <source>
        <strain evidence="6 7">DSM 24701</strain>
    </source>
</reference>
<dbReference type="PANTHER" id="PTHR36985">
    <property type="entry name" value="TRANSLOCATION AND ASSEMBLY MODULE SUBUNIT TAMB"/>
    <property type="match status" value="1"/>
</dbReference>
<evidence type="ECO:0000256" key="4">
    <source>
        <dbReference type="ARBA" id="ARBA00023136"/>
    </source>
</evidence>